<accession>A0A0F9PLK9</accession>
<dbReference type="EMBL" id="LAZR01006174">
    <property type="protein sequence ID" value="KKM94147.1"/>
    <property type="molecule type" value="Genomic_DNA"/>
</dbReference>
<protein>
    <submittedName>
        <fullName evidence="1">Uncharacterized protein</fullName>
    </submittedName>
</protein>
<name>A0A0F9PLK9_9ZZZZ</name>
<gene>
    <name evidence="1" type="ORF">LCGC14_1201260</name>
</gene>
<dbReference type="AlphaFoldDB" id="A0A0F9PLK9"/>
<organism evidence="1">
    <name type="scientific">marine sediment metagenome</name>
    <dbReference type="NCBI Taxonomy" id="412755"/>
    <lineage>
        <taxon>unclassified sequences</taxon>
        <taxon>metagenomes</taxon>
        <taxon>ecological metagenomes</taxon>
    </lineage>
</organism>
<reference evidence="1" key="1">
    <citation type="journal article" date="2015" name="Nature">
        <title>Complex archaea that bridge the gap between prokaryotes and eukaryotes.</title>
        <authorList>
            <person name="Spang A."/>
            <person name="Saw J.H."/>
            <person name="Jorgensen S.L."/>
            <person name="Zaremba-Niedzwiedzka K."/>
            <person name="Martijn J."/>
            <person name="Lind A.E."/>
            <person name="van Eijk R."/>
            <person name="Schleper C."/>
            <person name="Guy L."/>
            <person name="Ettema T.J."/>
        </authorList>
    </citation>
    <scope>NUCLEOTIDE SEQUENCE</scope>
</reference>
<comment type="caution">
    <text evidence="1">The sequence shown here is derived from an EMBL/GenBank/DDBJ whole genome shotgun (WGS) entry which is preliminary data.</text>
</comment>
<evidence type="ECO:0000313" key="1">
    <source>
        <dbReference type="EMBL" id="KKM94147.1"/>
    </source>
</evidence>
<proteinExistence type="predicted"/>
<sequence>MVEANRPTGRVESATVDVETGIDEGTICPGCEKPVTEETGVGCYCEAEGYSRQHETWLWCSTECQDKTHEIPYYAP</sequence>